<dbReference type="Proteomes" id="UP001254759">
    <property type="component" value="Unassembled WGS sequence"/>
</dbReference>
<evidence type="ECO:0000313" key="4">
    <source>
        <dbReference type="EMBL" id="MDR6841493.1"/>
    </source>
</evidence>
<dbReference type="RefSeq" id="WP_310092320.1">
    <property type="nucleotide sequence ID" value="NZ_JAVDTT010000002.1"/>
</dbReference>
<keyword evidence="5" id="KW-1185">Reference proteome</keyword>
<dbReference type="InterPro" id="IPR045038">
    <property type="entry name" value="AIG2-like"/>
</dbReference>
<dbReference type="InterPro" id="IPR009288">
    <property type="entry name" value="AIG2-like_dom"/>
</dbReference>
<gene>
    <name evidence="4" type="ORF">J2W94_001778</name>
</gene>
<dbReference type="EMBL" id="JAVDTT010000002">
    <property type="protein sequence ID" value="MDR6841493.1"/>
    <property type="molecule type" value="Genomic_DNA"/>
</dbReference>
<evidence type="ECO:0000313" key="5">
    <source>
        <dbReference type="Proteomes" id="UP001254759"/>
    </source>
</evidence>
<dbReference type="Pfam" id="PF06094">
    <property type="entry name" value="GGACT"/>
    <property type="match status" value="1"/>
</dbReference>
<reference evidence="4 5" key="1">
    <citation type="submission" date="2023-07" db="EMBL/GenBank/DDBJ databases">
        <title>Sorghum-associated microbial communities from plants grown in Nebraska, USA.</title>
        <authorList>
            <person name="Schachtman D."/>
        </authorList>
    </citation>
    <scope>NUCLEOTIDE SEQUENCE [LARGE SCALE GENOMIC DNA]</scope>
    <source>
        <strain evidence="4 5">BE107</strain>
    </source>
</reference>
<evidence type="ECO:0000256" key="1">
    <source>
        <dbReference type="ARBA" id="ARBA00022679"/>
    </source>
</evidence>
<comment type="caution">
    <text evidence="4">The sequence shown here is derived from an EMBL/GenBank/DDBJ whole genome shotgun (WGS) entry which is preliminary data.</text>
</comment>
<keyword evidence="1" id="KW-0808">Transferase</keyword>
<name>A0ABU1RRU5_9GAMM</name>
<protein>
    <recommendedName>
        <fullName evidence="2">Putative gamma-glutamylcyclotransferase</fullName>
    </recommendedName>
</protein>
<dbReference type="InterPro" id="IPR013024">
    <property type="entry name" value="GGCT-like"/>
</dbReference>
<dbReference type="PANTHER" id="PTHR31544:SF2">
    <property type="entry name" value="AIG2-LIKE PROTEIN D"/>
    <property type="match status" value="1"/>
</dbReference>
<accession>A0ABU1RRU5</accession>
<evidence type="ECO:0000256" key="2">
    <source>
        <dbReference type="ARBA" id="ARBA00030602"/>
    </source>
</evidence>
<dbReference type="InterPro" id="IPR036568">
    <property type="entry name" value="GGCT-like_sf"/>
</dbReference>
<sequence length="110" mass="11931">MTHRLFVYGTLAPGRPNAHVLAEVPGQWEPATVTGTLRQQGWGAEVGYPGIVLDERGGEVKGFLFSSENLAECWARLDAFEGDGYSRVLTPVRLDDGTVVDAYIYSLSGT</sequence>
<dbReference type="Gene3D" id="3.10.490.10">
    <property type="entry name" value="Gamma-glutamyl cyclotransferase-like"/>
    <property type="match status" value="1"/>
</dbReference>
<evidence type="ECO:0000259" key="3">
    <source>
        <dbReference type="Pfam" id="PF06094"/>
    </source>
</evidence>
<dbReference type="SUPFAM" id="SSF110857">
    <property type="entry name" value="Gamma-glutamyl cyclotransferase-like"/>
    <property type="match status" value="1"/>
</dbReference>
<feature type="domain" description="Gamma-glutamylcyclotransferase AIG2-like" evidence="3">
    <location>
        <begin position="5"/>
        <end position="106"/>
    </location>
</feature>
<dbReference type="PANTHER" id="PTHR31544">
    <property type="entry name" value="AIG2-LIKE PROTEIN D"/>
    <property type="match status" value="1"/>
</dbReference>
<proteinExistence type="predicted"/>
<organism evidence="4 5">
    <name type="scientific">Pseudoxanthomonas sacheonensis</name>
    <dbReference type="NCBI Taxonomy" id="443615"/>
    <lineage>
        <taxon>Bacteria</taxon>
        <taxon>Pseudomonadati</taxon>
        <taxon>Pseudomonadota</taxon>
        <taxon>Gammaproteobacteria</taxon>
        <taxon>Lysobacterales</taxon>
        <taxon>Lysobacteraceae</taxon>
        <taxon>Pseudoxanthomonas</taxon>
    </lineage>
</organism>
<dbReference type="CDD" id="cd06661">
    <property type="entry name" value="GGCT_like"/>
    <property type="match status" value="1"/>
</dbReference>